<dbReference type="Proteomes" id="UP000219068">
    <property type="component" value="Unassembled WGS sequence"/>
</dbReference>
<dbReference type="Pfam" id="PF05573">
    <property type="entry name" value="NosL"/>
    <property type="match status" value="1"/>
</dbReference>
<organism evidence="1 2">
    <name type="scientific">Thalassospira xiamenensis</name>
    <dbReference type="NCBI Taxonomy" id="220697"/>
    <lineage>
        <taxon>Bacteria</taxon>
        <taxon>Pseudomonadati</taxon>
        <taxon>Pseudomonadota</taxon>
        <taxon>Alphaproteobacteria</taxon>
        <taxon>Rhodospirillales</taxon>
        <taxon>Thalassospiraceae</taxon>
        <taxon>Thalassospira</taxon>
    </lineage>
</organism>
<dbReference type="RefSeq" id="WP_097051950.1">
    <property type="nucleotide sequence ID" value="NZ_OBMM01000003.1"/>
</dbReference>
<dbReference type="PROSITE" id="PS51257">
    <property type="entry name" value="PROKAR_LIPOPROTEIN"/>
    <property type="match status" value="1"/>
</dbReference>
<dbReference type="Gene3D" id="3.30.70.2060">
    <property type="match status" value="1"/>
</dbReference>
<evidence type="ECO:0000313" key="2">
    <source>
        <dbReference type="Proteomes" id="UP000219068"/>
    </source>
</evidence>
<dbReference type="SUPFAM" id="SSF160387">
    <property type="entry name" value="NosL/MerB-like"/>
    <property type="match status" value="1"/>
</dbReference>
<reference evidence="1 2" key="1">
    <citation type="submission" date="2017-08" db="EMBL/GenBank/DDBJ databases">
        <authorList>
            <person name="de Groot N.N."/>
        </authorList>
    </citation>
    <scope>NUCLEOTIDE SEQUENCE [LARGE SCALE GENOMIC DNA]</scope>
    <source>
        <strain evidence="1 2">USBA 78</strain>
    </source>
</reference>
<dbReference type="InterPro" id="IPR008719">
    <property type="entry name" value="N2O_reductase_NosL"/>
</dbReference>
<accession>A0A285TDD2</accession>
<protein>
    <submittedName>
        <fullName evidence="1">Copper chaperone NosL</fullName>
    </submittedName>
</protein>
<dbReference type="PANTHER" id="PTHR41247">
    <property type="entry name" value="HTH-TYPE TRANSCRIPTIONAL REPRESSOR YCNK"/>
    <property type="match status" value="1"/>
</dbReference>
<dbReference type="AlphaFoldDB" id="A0A285TDD2"/>
<name>A0A285TDD2_9PROT</name>
<gene>
    <name evidence="1" type="ORF">SAMN05428964_10334</name>
</gene>
<dbReference type="EMBL" id="OBMM01000003">
    <property type="protein sequence ID" value="SOC20254.1"/>
    <property type="molecule type" value="Genomic_DNA"/>
</dbReference>
<evidence type="ECO:0000313" key="1">
    <source>
        <dbReference type="EMBL" id="SOC20254.1"/>
    </source>
</evidence>
<proteinExistence type="predicted"/>
<sequence>MKAILPFVVLGAILLAGCREQEVVARPGPQDLTRDVSGFFCGMIVADHPGPKAQLHRKSNGEILWFPSVRDAIAFTLMPGEARDVAVIYVNDMTGYADWQSPPPNWVAIDSAHFVIGSDMTSGMGIGEAVPFGTLAAAQSFVTAHGGQIVDYKDIPDDYVFDLGPSDGGAS</sequence>
<dbReference type="Gene3D" id="3.30.70.2050">
    <property type="match status" value="1"/>
</dbReference>
<dbReference type="PANTHER" id="PTHR41247:SF1">
    <property type="entry name" value="HTH-TYPE TRANSCRIPTIONAL REPRESSOR YCNK"/>
    <property type="match status" value="1"/>
</dbReference>